<organism evidence="1 2">
    <name type="scientific">Panagrolaimus davidi</name>
    <dbReference type="NCBI Taxonomy" id="227884"/>
    <lineage>
        <taxon>Eukaryota</taxon>
        <taxon>Metazoa</taxon>
        <taxon>Ecdysozoa</taxon>
        <taxon>Nematoda</taxon>
        <taxon>Chromadorea</taxon>
        <taxon>Rhabditida</taxon>
        <taxon>Tylenchina</taxon>
        <taxon>Panagrolaimomorpha</taxon>
        <taxon>Panagrolaimoidea</taxon>
        <taxon>Panagrolaimidae</taxon>
        <taxon>Panagrolaimus</taxon>
    </lineage>
</organism>
<dbReference type="WBParaSite" id="PDA_v2.g27850.t1">
    <property type="protein sequence ID" value="PDA_v2.g27850.t1"/>
    <property type="gene ID" value="PDA_v2.g27850"/>
</dbReference>
<name>A0A914QKK5_9BILA</name>
<proteinExistence type="predicted"/>
<reference evidence="2" key="1">
    <citation type="submission" date="2022-11" db="UniProtKB">
        <authorList>
            <consortium name="WormBaseParasite"/>
        </authorList>
    </citation>
    <scope>IDENTIFICATION</scope>
</reference>
<accession>A0A914QKK5</accession>
<dbReference type="AlphaFoldDB" id="A0A914QKK5"/>
<keyword evidence="1" id="KW-1185">Reference proteome</keyword>
<dbReference type="Proteomes" id="UP000887578">
    <property type="component" value="Unplaced"/>
</dbReference>
<sequence>MLAPADRMKDIFDERLNKHLAELQYPHFNLDSVRKAYQINSSLPPAKEIEATYRRRKAEFAKIEAVKDDDQKWFKALKEVKIEGFVEDNVAYRLGTDLTNKTLWKLYFGFLKDVNQKACFANDFT</sequence>
<protein>
    <submittedName>
        <fullName evidence="2">Uncharacterized protein</fullName>
    </submittedName>
</protein>
<evidence type="ECO:0000313" key="1">
    <source>
        <dbReference type="Proteomes" id="UP000887578"/>
    </source>
</evidence>
<evidence type="ECO:0000313" key="2">
    <source>
        <dbReference type="WBParaSite" id="PDA_v2.g27850.t1"/>
    </source>
</evidence>